<keyword evidence="1" id="KW-0234">DNA repair</keyword>
<dbReference type="OrthoDB" id="1918649at2759"/>
<dbReference type="PANTHER" id="PTHR10492">
    <property type="match status" value="1"/>
</dbReference>
<dbReference type="AlphaFoldDB" id="A0A2I4EHQ0"/>
<name>A0A2I4EHQ0_JUGRE</name>
<dbReference type="KEGG" id="jre:108989684"/>
<organism evidence="3 4">
    <name type="scientific">Juglans regia</name>
    <name type="common">English walnut</name>
    <dbReference type="NCBI Taxonomy" id="51240"/>
    <lineage>
        <taxon>Eukaryota</taxon>
        <taxon>Viridiplantae</taxon>
        <taxon>Streptophyta</taxon>
        <taxon>Embryophyta</taxon>
        <taxon>Tracheophyta</taxon>
        <taxon>Spermatophyta</taxon>
        <taxon>Magnoliopsida</taxon>
        <taxon>eudicotyledons</taxon>
        <taxon>Gunneridae</taxon>
        <taxon>Pentapetalae</taxon>
        <taxon>rosids</taxon>
        <taxon>fabids</taxon>
        <taxon>Fagales</taxon>
        <taxon>Juglandaceae</taxon>
        <taxon>Juglans</taxon>
    </lineage>
</organism>
<keyword evidence="1" id="KW-0347">Helicase</keyword>
<keyword evidence="1" id="KW-0378">Hydrolase</keyword>
<dbReference type="GO" id="GO:0016887">
    <property type="term" value="F:ATP hydrolysis activity"/>
    <property type="evidence" value="ECO:0007669"/>
    <property type="project" value="RHEA"/>
</dbReference>
<dbReference type="GO" id="GO:0005524">
    <property type="term" value="F:ATP binding"/>
    <property type="evidence" value="ECO:0007669"/>
    <property type="project" value="UniProtKB-KW"/>
</dbReference>
<comment type="catalytic activity">
    <reaction evidence="1">
        <text>ATP + H2O = ADP + phosphate + H(+)</text>
        <dbReference type="Rhea" id="RHEA:13065"/>
        <dbReference type="ChEBI" id="CHEBI:15377"/>
        <dbReference type="ChEBI" id="CHEBI:15378"/>
        <dbReference type="ChEBI" id="CHEBI:30616"/>
        <dbReference type="ChEBI" id="CHEBI:43474"/>
        <dbReference type="ChEBI" id="CHEBI:456216"/>
        <dbReference type="EC" id="5.6.2.3"/>
    </reaction>
</comment>
<dbReference type="Pfam" id="PF05970">
    <property type="entry name" value="PIF1"/>
    <property type="match status" value="1"/>
</dbReference>
<dbReference type="Gramene" id="Jr14_14970_p1">
    <property type="protein sequence ID" value="cds.Jr14_14970_p1"/>
    <property type="gene ID" value="Jr14_14970"/>
</dbReference>
<dbReference type="RefSeq" id="XP_018818926.1">
    <property type="nucleotide sequence ID" value="XM_018963381.1"/>
</dbReference>
<dbReference type="EC" id="5.6.2.3" evidence="1"/>
<keyword evidence="1" id="KW-0227">DNA damage</keyword>
<dbReference type="Gene3D" id="3.40.50.300">
    <property type="entry name" value="P-loop containing nucleotide triphosphate hydrolases"/>
    <property type="match status" value="1"/>
</dbReference>
<comment type="similarity">
    <text evidence="1">Belongs to the helicase family.</text>
</comment>
<evidence type="ECO:0000313" key="3">
    <source>
        <dbReference type="Proteomes" id="UP000235220"/>
    </source>
</evidence>
<keyword evidence="1" id="KW-0547">Nucleotide-binding</keyword>
<dbReference type="PANTHER" id="PTHR10492:SF94">
    <property type="entry name" value="ATP-DEPENDENT DNA HELICASE"/>
    <property type="match status" value="1"/>
</dbReference>
<keyword evidence="3" id="KW-1185">Reference proteome</keyword>
<evidence type="ECO:0000256" key="1">
    <source>
        <dbReference type="RuleBase" id="RU363044"/>
    </source>
</evidence>
<evidence type="ECO:0000313" key="4">
    <source>
        <dbReference type="RefSeq" id="XP_018818926.1"/>
    </source>
</evidence>
<gene>
    <name evidence="4" type="primary">LOC108989684</name>
</gene>
<dbReference type="InterPro" id="IPR027417">
    <property type="entry name" value="P-loop_NTPase"/>
</dbReference>
<feature type="domain" description="DNA helicase Pif1-like DEAD-box helicase" evidence="2">
    <location>
        <begin position="106"/>
        <end position="252"/>
    </location>
</feature>
<dbReference type="InterPro" id="IPR010285">
    <property type="entry name" value="DNA_helicase_pif1-like_DEAD"/>
</dbReference>
<proteinExistence type="inferred from homology"/>
<dbReference type="SUPFAM" id="SSF52540">
    <property type="entry name" value="P-loop containing nucleoside triphosphate hydrolases"/>
    <property type="match status" value="1"/>
</dbReference>
<dbReference type="GO" id="GO:0043139">
    <property type="term" value="F:5'-3' DNA helicase activity"/>
    <property type="evidence" value="ECO:0007669"/>
    <property type="project" value="UniProtKB-EC"/>
</dbReference>
<accession>A0A2I4EHQ0</accession>
<dbReference type="STRING" id="51240.A0A2I4EHQ0"/>
<comment type="cofactor">
    <cofactor evidence="1">
        <name>Mg(2+)</name>
        <dbReference type="ChEBI" id="CHEBI:18420"/>
    </cofactor>
</comment>
<dbReference type="GO" id="GO:0006281">
    <property type="term" value="P:DNA repair"/>
    <property type="evidence" value="ECO:0007669"/>
    <property type="project" value="UniProtKB-KW"/>
</dbReference>
<dbReference type="Proteomes" id="UP000235220">
    <property type="component" value="Chromosome 14"/>
</dbReference>
<keyword evidence="1" id="KW-0233">DNA recombination</keyword>
<dbReference type="GO" id="GO:0006310">
    <property type="term" value="P:DNA recombination"/>
    <property type="evidence" value="ECO:0007669"/>
    <property type="project" value="UniProtKB-KW"/>
</dbReference>
<keyword evidence="1" id="KW-0067">ATP-binding</keyword>
<reference evidence="4" key="1">
    <citation type="submission" date="2025-08" db="UniProtKB">
        <authorList>
            <consortium name="RefSeq"/>
        </authorList>
    </citation>
    <scope>IDENTIFICATION</scope>
    <source>
        <tissue evidence="4">Leaves</tissue>
    </source>
</reference>
<dbReference type="GeneID" id="108989684"/>
<sequence length="252" mass="28272">MPSNLRRLFATILVYCNPANPRELWERFEQEMSVDFKSTKDSMFNVRMQVLRSISFTLESMGKGINSFHLLDDNICFDEDQFESREIDDELSVEIPEEDIVASKALNSEQRHVYNSVLGNVFSNRATTFVVDGPGGTGKTFLYKALLAAVRSRKLVALATASSGVAASILPGGRTAHSRFKIPLDTDEHSICCVSKQSVLAKLLRVAKLIIWDEAPMSRKQHIEVLDKMLRYINDSELTFGGKVIVFGGDFR</sequence>
<evidence type="ECO:0000259" key="2">
    <source>
        <dbReference type="Pfam" id="PF05970"/>
    </source>
</evidence>
<protein>
    <recommendedName>
        <fullName evidence="1">ATP-dependent DNA helicase</fullName>
        <ecNumber evidence="1">5.6.2.3</ecNumber>
    </recommendedName>
</protein>
<dbReference type="GO" id="GO:0000723">
    <property type="term" value="P:telomere maintenance"/>
    <property type="evidence" value="ECO:0007669"/>
    <property type="project" value="InterPro"/>
</dbReference>